<reference evidence="2" key="1">
    <citation type="submission" date="2022-10" db="EMBL/GenBank/DDBJ databases">
        <title>Tapping the CABI collections for fungal endophytes: first genome assemblies for Collariella, Neodidymelliopsis, Ascochyta clinopodiicola, Didymella pomorum, Didymosphaeria variabile, Neocosmospora piperis and Neocucurbitaria cava.</title>
        <authorList>
            <person name="Hill R."/>
        </authorList>
    </citation>
    <scope>NUCLEOTIDE SEQUENCE</scope>
    <source>
        <strain evidence="2">IMI 366586</strain>
    </source>
</reference>
<feature type="region of interest" description="Disordered" evidence="1">
    <location>
        <begin position="1"/>
        <end position="20"/>
    </location>
</feature>
<dbReference type="OrthoDB" id="2013972at2759"/>
<dbReference type="Pfam" id="PF13489">
    <property type="entry name" value="Methyltransf_23"/>
    <property type="match status" value="1"/>
</dbReference>
<organism evidence="2 3">
    <name type="scientific">Fusarium piperis</name>
    <dbReference type="NCBI Taxonomy" id="1435070"/>
    <lineage>
        <taxon>Eukaryota</taxon>
        <taxon>Fungi</taxon>
        <taxon>Dikarya</taxon>
        <taxon>Ascomycota</taxon>
        <taxon>Pezizomycotina</taxon>
        <taxon>Sordariomycetes</taxon>
        <taxon>Hypocreomycetidae</taxon>
        <taxon>Hypocreales</taxon>
        <taxon>Nectriaceae</taxon>
        <taxon>Fusarium</taxon>
        <taxon>Fusarium solani species complex</taxon>
    </lineage>
</organism>
<accession>A0A9W8WL05</accession>
<evidence type="ECO:0008006" key="4">
    <source>
        <dbReference type="Google" id="ProtNLM"/>
    </source>
</evidence>
<dbReference type="Proteomes" id="UP001140502">
    <property type="component" value="Unassembled WGS sequence"/>
</dbReference>
<sequence>MANERDSAIPTTEAPVSAAPTQPLHSVEHWEQLAEVIFLIQLFKAPLSPYPVKDLSREGGADADSALGSNPSESTESLTSSILQFRTINGRTFHSERAITSGKLYLAPLQKDIQVFSEIDDCGQQWTFEANSVDFVHMRFLYGSIKDWSFLINQAYKTCKPGGWAESLEASAMMQSNDGTVTEDSAMHEWGKFFIEGGKKMGQTFTIFEDDLQRKCMEEAGFINNHIDNRKASVALSTTVPINEWPKDAKNKKIGQFVHAALEQDLDGYILYMASQLLGWTMDEVRVYCAQLRRELRNNKKYHPFYWVRKVYGQKPEA</sequence>
<dbReference type="EMBL" id="JAPEUR010000018">
    <property type="protein sequence ID" value="KAJ4327867.1"/>
    <property type="molecule type" value="Genomic_DNA"/>
</dbReference>
<evidence type="ECO:0000313" key="2">
    <source>
        <dbReference type="EMBL" id="KAJ4327867.1"/>
    </source>
</evidence>
<evidence type="ECO:0000313" key="3">
    <source>
        <dbReference type="Proteomes" id="UP001140502"/>
    </source>
</evidence>
<evidence type="ECO:0000256" key="1">
    <source>
        <dbReference type="SAM" id="MobiDB-lite"/>
    </source>
</evidence>
<comment type="caution">
    <text evidence="2">The sequence shown here is derived from an EMBL/GenBank/DDBJ whole genome shotgun (WGS) entry which is preliminary data.</text>
</comment>
<proteinExistence type="predicted"/>
<gene>
    <name evidence="2" type="ORF">N0V84_001677</name>
</gene>
<protein>
    <recommendedName>
        <fullName evidence="4">Methyltransferase tdiE</fullName>
    </recommendedName>
</protein>
<dbReference type="Gene3D" id="3.40.50.150">
    <property type="entry name" value="Vaccinia Virus protein VP39"/>
    <property type="match status" value="1"/>
</dbReference>
<keyword evidence="3" id="KW-1185">Reference proteome</keyword>
<dbReference type="InterPro" id="IPR029063">
    <property type="entry name" value="SAM-dependent_MTases_sf"/>
</dbReference>
<name>A0A9W8WL05_9HYPO</name>
<dbReference type="SUPFAM" id="SSF53335">
    <property type="entry name" value="S-adenosyl-L-methionine-dependent methyltransferases"/>
    <property type="match status" value="1"/>
</dbReference>
<dbReference type="AlphaFoldDB" id="A0A9W8WL05"/>